<keyword evidence="2" id="KW-0808">Transferase</keyword>
<evidence type="ECO:0000259" key="1">
    <source>
        <dbReference type="PROSITE" id="PS51186"/>
    </source>
</evidence>
<dbReference type="Proteomes" id="UP000289691">
    <property type="component" value="Unassembled WGS sequence"/>
</dbReference>
<sequence>MEIREATAEDLPAVMTVFDGAMLATDVATVRQAIDRGDLLVAVAEGRVLGACLLVGDEIEAVAVRRARRDQGIGTALVAAAADRRARLVVEFDPRVRPFWASLGFEIDAAEGSDRYRGVRE</sequence>
<accession>A0A498KWU7</accession>
<dbReference type="PROSITE" id="PS51186">
    <property type="entry name" value="GNAT"/>
    <property type="match status" value="1"/>
</dbReference>
<dbReference type="SUPFAM" id="SSF55729">
    <property type="entry name" value="Acyl-CoA N-acyltransferases (Nat)"/>
    <property type="match status" value="1"/>
</dbReference>
<dbReference type="InterPro" id="IPR000182">
    <property type="entry name" value="GNAT_dom"/>
</dbReference>
<keyword evidence="3" id="KW-1185">Reference proteome</keyword>
<dbReference type="RefSeq" id="WP_129070572.1">
    <property type="nucleotide sequence ID" value="NZ_RDFA01000009.1"/>
</dbReference>
<proteinExistence type="predicted"/>
<evidence type="ECO:0000313" key="2">
    <source>
        <dbReference type="EMBL" id="RXK46390.1"/>
    </source>
</evidence>
<comment type="caution">
    <text evidence="2">The sequence shown here is derived from an EMBL/GenBank/DDBJ whole genome shotgun (WGS) entry which is preliminary data.</text>
</comment>
<gene>
    <name evidence="2" type="ORF">EAF64_19040</name>
</gene>
<dbReference type="GO" id="GO:0016747">
    <property type="term" value="F:acyltransferase activity, transferring groups other than amino-acyl groups"/>
    <property type="evidence" value="ECO:0007669"/>
    <property type="project" value="InterPro"/>
</dbReference>
<evidence type="ECO:0000313" key="3">
    <source>
        <dbReference type="Proteomes" id="UP000289691"/>
    </source>
</evidence>
<dbReference type="AlphaFoldDB" id="A0A498KWU7"/>
<reference evidence="2 3" key="1">
    <citation type="submission" date="2019-01" db="EMBL/GenBank/DDBJ databases">
        <title>Halorientalis sp. F13-25 a new haloarchaeum isolated from hypersaline water.</title>
        <authorList>
            <person name="Ana D.-V."/>
            <person name="Cristina S.-P."/>
            <person name="Antonio V."/>
        </authorList>
    </citation>
    <scope>NUCLEOTIDE SEQUENCE [LARGE SCALE GENOMIC DNA]</scope>
    <source>
        <strain evidence="2 3">F13-25</strain>
    </source>
</reference>
<dbReference type="InterPro" id="IPR016181">
    <property type="entry name" value="Acyl_CoA_acyltransferase"/>
</dbReference>
<organism evidence="2 3">
    <name type="scientific">Halorientalis pallida</name>
    <dbReference type="NCBI Taxonomy" id="2479928"/>
    <lineage>
        <taxon>Archaea</taxon>
        <taxon>Methanobacteriati</taxon>
        <taxon>Methanobacteriota</taxon>
        <taxon>Stenosarchaea group</taxon>
        <taxon>Halobacteria</taxon>
        <taxon>Halobacteriales</taxon>
        <taxon>Haloarculaceae</taxon>
        <taxon>Halorientalis</taxon>
    </lineage>
</organism>
<feature type="domain" description="N-acetyltransferase" evidence="1">
    <location>
        <begin position="1"/>
        <end position="121"/>
    </location>
</feature>
<dbReference type="Pfam" id="PF13508">
    <property type="entry name" value="Acetyltransf_7"/>
    <property type="match status" value="1"/>
</dbReference>
<dbReference type="OrthoDB" id="194677at2157"/>
<dbReference type="Gene3D" id="3.40.630.30">
    <property type="match status" value="1"/>
</dbReference>
<protein>
    <submittedName>
        <fullName evidence="2">GNAT family N-acetyltransferase</fullName>
    </submittedName>
</protein>
<name>A0A498KWU7_9EURY</name>
<dbReference type="EMBL" id="RDFA01000009">
    <property type="protein sequence ID" value="RXK46390.1"/>
    <property type="molecule type" value="Genomic_DNA"/>
</dbReference>